<keyword evidence="3" id="KW-0539">Nucleus</keyword>
<dbReference type="STRING" id="32507.ENSNBRP00000017382"/>
<dbReference type="GO" id="GO:0030686">
    <property type="term" value="C:90S preribosome"/>
    <property type="evidence" value="ECO:0007669"/>
    <property type="project" value="InterPro"/>
</dbReference>
<keyword evidence="6" id="KW-1185">Reference proteome</keyword>
<dbReference type="OMA" id="PVACRKS"/>
<reference evidence="5" key="1">
    <citation type="submission" date="2025-08" db="UniProtKB">
        <authorList>
            <consortium name="Ensembl"/>
        </authorList>
    </citation>
    <scope>IDENTIFICATION</scope>
</reference>
<name>A0A3Q4HJS9_NEOBR</name>
<comment type="similarity">
    <text evidence="2">Belongs to the SLX9 family.</text>
</comment>
<dbReference type="Proteomes" id="UP000261580">
    <property type="component" value="Unassembled WGS sequence"/>
</dbReference>
<accession>A0A3Q4HJS9</accession>
<dbReference type="GO" id="GO:0030688">
    <property type="term" value="C:preribosome, small subunit precursor"/>
    <property type="evidence" value="ECO:0007669"/>
    <property type="project" value="InterPro"/>
</dbReference>
<sequence length="160" mass="18027">MCAVTSTDIPVCVSTGTETKKMQSKKEKMKERRERWLSKISSIKQAKELQAAEVRRQATPVVGDMRPLADALPDLSQLISPASTAPAACRKSRKIKVPVKRPEPTDFSQMKRSQKRKLLETETSRFSRAVRTLSGKTNPLADIGELLRKKMRQEEEQSCV</sequence>
<evidence type="ECO:0000313" key="6">
    <source>
        <dbReference type="Proteomes" id="UP000261580"/>
    </source>
</evidence>
<protein>
    <submittedName>
        <fullName evidence="5">SLX9 ribosome biogenesis factor</fullName>
    </submittedName>
</protein>
<organism evidence="5 6">
    <name type="scientific">Neolamprologus brichardi</name>
    <name type="common">Fairy cichlid</name>
    <name type="synonym">Lamprologus brichardi</name>
    <dbReference type="NCBI Taxonomy" id="32507"/>
    <lineage>
        <taxon>Eukaryota</taxon>
        <taxon>Metazoa</taxon>
        <taxon>Chordata</taxon>
        <taxon>Craniata</taxon>
        <taxon>Vertebrata</taxon>
        <taxon>Euteleostomi</taxon>
        <taxon>Actinopterygii</taxon>
        <taxon>Neopterygii</taxon>
        <taxon>Teleostei</taxon>
        <taxon>Neoteleostei</taxon>
        <taxon>Acanthomorphata</taxon>
        <taxon>Ovalentaria</taxon>
        <taxon>Cichlomorphae</taxon>
        <taxon>Cichliformes</taxon>
        <taxon>Cichlidae</taxon>
        <taxon>African cichlids</taxon>
        <taxon>Pseudocrenilabrinae</taxon>
        <taxon>Lamprologini</taxon>
        <taxon>Neolamprologus</taxon>
    </lineage>
</organism>
<dbReference type="AlphaFoldDB" id="A0A3Q4HJS9"/>
<proteinExistence type="inferred from homology"/>
<feature type="region of interest" description="Disordered" evidence="4">
    <location>
        <begin position="100"/>
        <end position="119"/>
    </location>
</feature>
<dbReference type="Pfam" id="PF15341">
    <property type="entry name" value="SLX9"/>
    <property type="match status" value="1"/>
</dbReference>
<reference evidence="5" key="2">
    <citation type="submission" date="2025-09" db="UniProtKB">
        <authorList>
            <consortium name="Ensembl"/>
        </authorList>
    </citation>
    <scope>IDENTIFICATION</scope>
</reference>
<evidence type="ECO:0000256" key="4">
    <source>
        <dbReference type="SAM" id="MobiDB-lite"/>
    </source>
</evidence>
<dbReference type="GeneTree" id="ENSGT00390000015709"/>
<evidence type="ECO:0000313" key="5">
    <source>
        <dbReference type="Ensembl" id="ENSNBRP00000017382.1"/>
    </source>
</evidence>
<dbReference type="Ensembl" id="ENSNBRT00000017850.1">
    <property type="protein sequence ID" value="ENSNBRP00000017382.1"/>
    <property type="gene ID" value="ENSNBRG00000013428.1"/>
</dbReference>
<dbReference type="Bgee" id="ENSNBRG00000013428">
    <property type="expression patterns" value="Expressed in blood and 7 other cell types or tissues"/>
</dbReference>
<dbReference type="InterPro" id="IPR028160">
    <property type="entry name" value="Slx9-like"/>
</dbReference>
<comment type="subcellular location">
    <subcellularLocation>
        <location evidence="1">Nucleus</location>
        <location evidence="1">Nucleolus</location>
    </subcellularLocation>
</comment>
<evidence type="ECO:0000256" key="3">
    <source>
        <dbReference type="ARBA" id="ARBA00023242"/>
    </source>
</evidence>
<dbReference type="PANTHER" id="PTHR31109">
    <property type="entry name" value="PROTEIN FAM207A"/>
    <property type="match status" value="1"/>
</dbReference>
<evidence type="ECO:0000256" key="1">
    <source>
        <dbReference type="ARBA" id="ARBA00004604"/>
    </source>
</evidence>
<dbReference type="GO" id="GO:0000462">
    <property type="term" value="P:maturation of SSU-rRNA from tricistronic rRNA transcript (SSU-rRNA, 5.8S rRNA, LSU-rRNA)"/>
    <property type="evidence" value="ECO:0007669"/>
    <property type="project" value="InterPro"/>
</dbReference>
<dbReference type="PANTHER" id="PTHR31109:SF2">
    <property type="entry name" value="RIBOSOME BIOGENESIS PROTEIN SLX9 HOMOLOG"/>
    <property type="match status" value="1"/>
</dbReference>
<dbReference type="GO" id="GO:0005730">
    <property type="term" value="C:nucleolus"/>
    <property type="evidence" value="ECO:0007669"/>
    <property type="project" value="UniProtKB-SubCell"/>
</dbReference>
<evidence type="ECO:0000256" key="2">
    <source>
        <dbReference type="ARBA" id="ARBA00011022"/>
    </source>
</evidence>